<evidence type="ECO:0000256" key="2">
    <source>
        <dbReference type="ARBA" id="ARBA00040808"/>
    </source>
</evidence>
<keyword evidence="4" id="KW-1185">Reference proteome</keyword>
<protein>
    <recommendedName>
        <fullName evidence="2">Protein CNPPD1</fullName>
    </recommendedName>
</protein>
<dbReference type="InterPro" id="IPR013922">
    <property type="entry name" value="Cyclin_PHO80-like"/>
</dbReference>
<name>A0A8J9US34_9NEOP</name>
<dbReference type="EMBL" id="OV170233">
    <property type="protein sequence ID" value="CAH0718682.1"/>
    <property type="molecule type" value="Genomic_DNA"/>
</dbReference>
<dbReference type="AlphaFoldDB" id="A0A8J9US34"/>
<gene>
    <name evidence="3" type="ORF">BINO364_LOCUS5121</name>
</gene>
<organism evidence="3 4">
    <name type="scientific">Brenthis ino</name>
    <name type="common">lesser marbled fritillary</name>
    <dbReference type="NCBI Taxonomy" id="405034"/>
    <lineage>
        <taxon>Eukaryota</taxon>
        <taxon>Metazoa</taxon>
        <taxon>Ecdysozoa</taxon>
        <taxon>Arthropoda</taxon>
        <taxon>Hexapoda</taxon>
        <taxon>Insecta</taxon>
        <taxon>Pterygota</taxon>
        <taxon>Neoptera</taxon>
        <taxon>Endopterygota</taxon>
        <taxon>Lepidoptera</taxon>
        <taxon>Glossata</taxon>
        <taxon>Ditrysia</taxon>
        <taxon>Papilionoidea</taxon>
        <taxon>Nymphalidae</taxon>
        <taxon>Heliconiinae</taxon>
        <taxon>Argynnini</taxon>
        <taxon>Brenthis</taxon>
    </lineage>
</organism>
<dbReference type="CDD" id="cd20557">
    <property type="entry name" value="CYCLIN_ScPCL1-like"/>
    <property type="match status" value="1"/>
</dbReference>
<evidence type="ECO:0000256" key="1">
    <source>
        <dbReference type="ARBA" id="ARBA00038508"/>
    </source>
</evidence>
<comment type="similarity">
    <text evidence="1">Belongs to the CNPPD1 family.</text>
</comment>
<evidence type="ECO:0000313" key="4">
    <source>
        <dbReference type="Proteomes" id="UP000838878"/>
    </source>
</evidence>
<feature type="non-terminal residue" evidence="3">
    <location>
        <position position="473"/>
    </location>
</feature>
<accession>A0A8J9US34</accession>
<dbReference type="GO" id="GO:0019901">
    <property type="term" value="F:protein kinase binding"/>
    <property type="evidence" value="ECO:0007669"/>
    <property type="project" value="InterPro"/>
</dbReference>
<dbReference type="SUPFAM" id="SSF47954">
    <property type="entry name" value="Cyclin-like"/>
    <property type="match status" value="1"/>
</dbReference>
<proteinExistence type="inferred from homology"/>
<dbReference type="Gene3D" id="1.10.472.10">
    <property type="entry name" value="Cyclin-like"/>
    <property type="match status" value="1"/>
</dbReference>
<dbReference type="GO" id="GO:0000307">
    <property type="term" value="C:cyclin-dependent protein kinase holoenzyme complex"/>
    <property type="evidence" value="ECO:0007669"/>
    <property type="project" value="TreeGrafter"/>
</dbReference>
<dbReference type="GO" id="GO:0005634">
    <property type="term" value="C:nucleus"/>
    <property type="evidence" value="ECO:0007669"/>
    <property type="project" value="TreeGrafter"/>
</dbReference>
<dbReference type="PANTHER" id="PTHR15615">
    <property type="match status" value="1"/>
</dbReference>
<dbReference type="GO" id="GO:0016538">
    <property type="term" value="F:cyclin-dependent protein serine/threonine kinase regulator activity"/>
    <property type="evidence" value="ECO:0007669"/>
    <property type="project" value="TreeGrafter"/>
</dbReference>
<sequence length="473" mass="53591">MSNISKRRKEGSRAKIKTMGDHKEFLKRISKTLYYGQLPTLPCLSLPVTEISCELWSVPQRGRSLRRLHTDAAAEIARSACVSPCALVLAILYLERLKRCNPDYLNAAAPADLFLVSLMVSNKFLQDDGEDDEVICSEWAASGGIELKQLKKLEVEFLNAIDWNVFVSDKSFEEGLLWLERQVALRQAQLRGFFTYTDLAAACNAALLGDAVRVAAAAAASAAGLLTLVASALVVSQACLPPLRPLHPLSAALDTTTLDHNYQNELPINLSNATVDIQTYTLSDDSATNNLRCCNKWLKYQEESEPKKTWYDGVITYDWKFEPWWSRTSVLNWLYQSSLINPMQRWLEKMNQYIDFIKRDMGYMKGSSVEKCNSYNRLGKRQCVRQWLNLSKLSVFVASVSDRTSTLQKAITIFNFEEVSLERSHLDQGVWLDQYYLAACFQQALYDIACVSVPMHNFSHLLRLRGVHPARQT</sequence>
<dbReference type="PANTHER" id="PTHR15615:SF108">
    <property type="entry name" value="PROTEIN CNPPD1"/>
    <property type="match status" value="1"/>
</dbReference>
<dbReference type="OrthoDB" id="244495at2759"/>
<dbReference type="Pfam" id="PF08613">
    <property type="entry name" value="Cyclin"/>
    <property type="match status" value="1"/>
</dbReference>
<evidence type="ECO:0000313" key="3">
    <source>
        <dbReference type="EMBL" id="CAH0718682.1"/>
    </source>
</evidence>
<dbReference type="InterPro" id="IPR036915">
    <property type="entry name" value="Cyclin-like_sf"/>
</dbReference>
<dbReference type="Proteomes" id="UP000838878">
    <property type="component" value="Chromosome 13"/>
</dbReference>
<reference evidence="3" key="1">
    <citation type="submission" date="2021-12" db="EMBL/GenBank/DDBJ databases">
        <authorList>
            <person name="Martin H S."/>
        </authorList>
    </citation>
    <scope>NUCLEOTIDE SEQUENCE</scope>
</reference>